<keyword evidence="4" id="KW-1185">Reference proteome</keyword>
<dbReference type="Proteomes" id="UP001345691">
    <property type="component" value="Unassembled WGS sequence"/>
</dbReference>
<reference evidence="3 4" key="1">
    <citation type="submission" date="2023-08" db="EMBL/GenBank/DDBJ databases">
        <title>Black Yeasts Isolated from many extreme environments.</title>
        <authorList>
            <person name="Coleine C."/>
            <person name="Stajich J.E."/>
            <person name="Selbmann L."/>
        </authorList>
    </citation>
    <scope>NUCLEOTIDE SEQUENCE [LARGE SCALE GENOMIC DNA]</scope>
    <source>
        <strain evidence="3 4">CCFEE 6328</strain>
    </source>
</reference>
<gene>
    <name evidence="3" type="ORF">LTR69_007216</name>
</gene>
<evidence type="ECO:0000313" key="3">
    <source>
        <dbReference type="EMBL" id="KAK5057177.1"/>
    </source>
</evidence>
<name>A0ABR0J7G8_9EURO</name>
<comment type="caution">
    <text evidence="3">The sequence shown here is derived from an EMBL/GenBank/DDBJ whole genome shotgun (WGS) entry which is preliminary data.</text>
</comment>
<keyword evidence="2" id="KW-0732">Signal</keyword>
<accession>A0ABR0J7G8</accession>
<dbReference type="EMBL" id="JAVRRF010000016">
    <property type="protein sequence ID" value="KAK5057177.1"/>
    <property type="molecule type" value="Genomic_DNA"/>
</dbReference>
<proteinExistence type="predicted"/>
<evidence type="ECO:0000313" key="4">
    <source>
        <dbReference type="Proteomes" id="UP001345691"/>
    </source>
</evidence>
<protein>
    <submittedName>
        <fullName evidence="3">Uncharacterized protein</fullName>
    </submittedName>
</protein>
<sequence length="299" mass="35169">MLYLVFILSVLAGLGPFHLANAAPRALDHSEPLTTVPTLRQYASVKQDSEINWSEPSSPELRFMRKVKRHNTNQATTTQGQATTQAQQSTQTTQQQTTQTTQAQTTQTTQAQTTQAKSTTQQQTTQTTQAQTRKHFIYRMDDHDFSMHNCNIRSSAIFQFFKWLHNHCSFYDFCWRSIYCVHHLRRQSIVNGVAMDLDYSNLISFKRGVIQPVHAVDFEHARSIILGWTVNHFECDRRDYHYLSSLHFYSSYKISQQLICIRVCHDYGTRNQHHDQWLERLDYHDHHDHDHDQWLERLD</sequence>
<evidence type="ECO:0000256" key="1">
    <source>
        <dbReference type="SAM" id="MobiDB-lite"/>
    </source>
</evidence>
<feature type="chain" id="PRO_5045555589" evidence="2">
    <location>
        <begin position="23"/>
        <end position="299"/>
    </location>
</feature>
<feature type="signal peptide" evidence="2">
    <location>
        <begin position="1"/>
        <end position="22"/>
    </location>
</feature>
<organism evidence="3 4">
    <name type="scientific">Exophiala sideris</name>
    <dbReference type="NCBI Taxonomy" id="1016849"/>
    <lineage>
        <taxon>Eukaryota</taxon>
        <taxon>Fungi</taxon>
        <taxon>Dikarya</taxon>
        <taxon>Ascomycota</taxon>
        <taxon>Pezizomycotina</taxon>
        <taxon>Eurotiomycetes</taxon>
        <taxon>Chaetothyriomycetidae</taxon>
        <taxon>Chaetothyriales</taxon>
        <taxon>Herpotrichiellaceae</taxon>
        <taxon>Exophiala</taxon>
    </lineage>
</organism>
<evidence type="ECO:0000256" key="2">
    <source>
        <dbReference type="SAM" id="SignalP"/>
    </source>
</evidence>
<feature type="region of interest" description="Disordered" evidence="1">
    <location>
        <begin position="112"/>
        <end position="131"/>
    </location>
</feature>